<dbReference type="Proteomes" id="UP001165960">
    <property type="component" value="Unassembled WGS sequence"/>
</dbReference>
<keyword evidence="2" id="KW-1185">Reference proteome</keyword>
<reference evidence="1" key="1">
    <citation type="submission" date="2022-04" db="EMBL/GenBank/DDBJ databases">
        <title>Genome of the entomopathogenic fungus Entomophthora muscae.</title>
        <authorList>
            <person name="Elya C."/>
            <person name="Lovett B.R."/>
            <person name="Lee E."/>
            <person name="Macias A.M."/>
            <person name="Hajek A.E."/>
            <person name="De Bivort B.L."/>
            <person name="Kasson M.T."/>
            <person name="De Fine Licht H.H."/>
            <person name="Stajich J.E."/>
        </authorList>
    </citation>
    <scope>NUCLEOTIDE SEQUENCE</scope>
    <source>
        <strain evidence="1">Berkeley</strain>
    </source>
</reference>
<evidence type="ECO:0000313" key="1">
    <source>
        <dbReference type="EMBL" id="KAJ9064951.1"/>
    </source>
</evidence>
<gene>
    <name evidence="1" type="primary">DNAJB5</name>
    <name evidence="1" type="ORF">DSO57_1025008</name>
</gene>
<proteinExistence type="predicted"/>
<sequence length="62" mass="7282">MSNYYQTLGLEEDATETEIKKAYRNLAKKYHPDKNSGFEEEFKEISEAYEVLSDPQKRFATV</sequence>
<accession>A0ACC2SRD6</accession>
<comment type="caution">
    <text evidence="1">The sequence shown here is derived from an EMBL/GenBank/DDBJ whole genome shotgun (WGS) entry which is preliminary data.</text>
</comment>
<name>A0ACC2SRD6_9FUNG</name>
<protein>
    <submittedName>
        <fullName evidence="1">DnaJ sub B member 5</fullName>
    </submittedName>
</protein>
<organism evidence="1 2">
    <name type="scientific">Entomophthora muscae</name>
    <dbReference type="NCBI Taxonomy" id="34485"/>
    <lineage>
        <taxon>Eukaryota</taxon>
        <taxon>Fungi</taxon>
        <taxon>Fungi incertae sedis</taxon>
        <taxon>Zoopagomycota</taxon>
        <taxon>Entomophthoromycotina</taxon>
        <taxon>Entomophthoromycetes</taxon>
        <taxon>Entomophthorales</taxon>
        <taxon>Entomophthoraceae</taxon>
        <taxon>Entomophthora</taxon>
    </lineage>
</organism>
<dbReference type="EMBL" id="QTSX02004398">
    <property type="protein sequence ID" value="KAJ9064951.1"/>
    <property type="molecule type" value="Genomic_DNA"/>
</dbReference>
<evidence type="ECO:0000313" key="2">
    <source>
        <dbReference type="Proteomes" id="UP001165960"/>
    </source>
</evidence>